<name>A0A4U6SSD3_SETVI</name>
<keyword evidence="2" id="KW-1185">Reference proteome</keyword>
<accession>A0A4U6SSD3</accession>
<dbReference type="Proteomes" id="UP000298652">
    <property type="component" value="Chromosome 9"/>
</dbReference>
<proteinExistence type="predicted"/>
<reference evidence="1" key="1">
    <citation type="submission" date="2019-03" db="EMBL/GenBank/DDBJ databases">
        <title>WGS assembly of Setaria viridis.</title>
        <authorList>
            <person name="Huang P."/>
            <person name="Jenkins J."/>
            <person name="Grimwood J."/>
            <person name="Barry K."/>
            <person name="Healey A."/>
            <person name="Mamidi S."/>
            <person name="Sreedasyam A."/>
            <person name="Shu S."/>
            <person name="Feldman M."/>
            <person name="Wu J."/>
            <person name="Yu Y."/>
            <person name="Chen C."/>
            <person name="Johnson J."/>
            <person name="Rokhsar D."/>
            <person name="Baxter I."/>
            <person name="Schmutz J."/>
            <person name="Brutnell T."/>
            <person name="Kellogg E."/>
        </authorList>
    </citation>
    <scope>NUCLEOTIDE SEQUENCE [LARGE SCALE GENOMIC DNA]</scope>
</reference>
<gene>
    <name evidence="1" type="ORF">SEVIR_9G060750v2</name>
</gene>
<protein>
    <submittedName>
        <fullName evidence="1">Uncharacterized protein</fullName>
    </submittedName>
</protein>
<dbReference type="Gramene" id="TKV90928">
    <property type="protein sequence ID" value="TKV90928"/>
    <property type="gene ID" value="SEVIR_9G060750v2"/>
</dbReference>
<organism evidence="1 2">
    <name type="scientific">Setaria viridis</name>
    <name type="common">Green bristlegrass</name>
    <name type="synonym">Setaria italica subsp. viridis</name>
    <dbReference type="NCBI Taxonomy" id="4556"/>
    <lineage>
        <taxon>Eukaryota</taxon>
        <taxon>Viridiplantae</taxon>
        <taxon>Streptophyta</taxon>
        <taxon>Embryophyta</taxon>
        <taxon>Tracheophyta</taxon>
        <taxon>Spermatophyta</taxon>
        <taxon>Magnoliopsida</taxon>
        <taxon>Liliopsida</taxon>
        <taxon>Poales</taxon>
        <taxon>Poaceae</taxon>
        <taxon>PACMAD clade</taxon>
        <taxon>Panicoideae</taxon>
        <taxon>Panicodae</taxon>
        <taxon>Paniceae</taxon>
        <taxon>Cenchrinae</taxon>
        <taxon>Setaria</taxon>
    </lineage>
</organism>
<dbReference type="EMBL" id="CM016560">
    <property type="protein sequence ID" value="TKV90928.1"/>
    <property type="molecule type" value="Genomic_DNA"/>
</dbReference>
<evidence type="ECO:0000313" key="1">
    <source>
        <dbReference type="EMBL" id="TKV90928.1"/>
    </source>
</evidence>
<evidence type="ECO:0000313" key="2">
    <source>
        <dbReference type="Proteomes" id="UP000298652"/>
    </source>
</evidence>
<dbReference type="AlphaFoldDB" id="A0A4U6SSD3"/>
<sequence length="34" mass="3786">MRIQLESDSSNLVIALKSRVFAQSTAGSTRFCIR</sequence>